<dbReference type="SMART" id="SM00826">
    <property type="entry name" value="PKS_DH"/>
    <property type="match status" value="1"/>
</dbReference>
<dbReference type="InterPro" id="IPR032821">
    <property type="entry name" value="PKS_assoc"/>
</dbReference>
<dbReference type="PANTHER" id="PTHR43775:SF37">
    <property type="entry name" value="SI:DKEY-61P9.11"/>
    <property type="match status" value="1"/>
</dbReference>
<dbReference type="Gene3D" id="3.40.366.10">
    <property type="entry name" value="Malonyl-Coenzyme A Acyl Carrier Protein, domain 2"/>
    <property type="match status" value="1"/>
</dbReference>
<dbReference type="InterPro" id="IPR050091">
    <property type="entry name" value="PKS_NRPS_Biosynth_Enz"/>
</dbReference>
<dbReference type="InterPro" id="IPR020841">
    <property type="entry name" value="PKS_Beta-ketoAc_synthase_dom"/>
</dbReference>
<keyword evidence="49" id="KW-1133">Transmembrane helix</keyword>
<comment type="catalytic activity">
    <reaction evidence="18">
        <text>hexanoyl-[ACP] + malonyl-[ACP] + H(+) = 3-oxooctanoyl-[ACP] + holo-[ACP] + CO2</text>
        <dbReference type="Rhea" id="RHEA:41836"/>
        <dbReference type="Rhea" id="RHEA-COMP:9623"/>
        <dbReference type="Rhea" id="RHEA-COMP:9632"/>
        <dbReference type="Rhea" id="RHEA-COMP:9633"/>
        <dbReference type="Rhea" id="RHEA-COMP:9685"/>
        <dbReference type="ChEBI" id="CHEBI:15378"/>
        <dbReference type="ChEBI" id="CHEBI:16526"/>
        <dbReference type="ChEBI" id="CHEBI:64479"/>
        <dbReference type="ChEBI" id="CHEBI:78449"/>
        <dbReference type="ChEBI" id="CHEBI:78459"/>
        <dbReference type="ChEBI" id="CHEBI:78460"/>
    </reaction>
    <physiologicalReaction direction="left-to-right" evidence="18">
        <dbReference type="Rhea" id="RHEA:41837"/>
    </physiologicalReaction>
</comment>
<comment type="catalytic activity">
    <reaction evidence="9">
        <text>(3R)-hydroxyhexanoyl-[ACP] = (2E)-hexenoyl-[ACP] + H2O</text>
        <dbReference type="Rhea" id="RHEA:41828"/>
        <dbReference type="Rhea" id="RHEA-COMP:9630"/>
        <dbReference type="Rhea" id="RHEA-COMP:9631"/>
        <dbReference type="ChEBI" id="CHEBI:15377"/>
        <dbReference type="ChEBI" id="CHEBI:78457"/>
        <dbReference type="ChEBI" id="CHEBI:78458"/>
    </reaction>
    <physiologicalReaction direction="left-to-right" evidence="9">
        <dbReference type="Rhea" id="RHEA:41829"/>
    </physiologicalReaction>
</comment>
<evidence type="ECO:0000256" key="19">
    <source>
        <dbReference type="ARBA" id="ARBA00047400"/>
    </source>
</evidence>
<evidence type="ECO:0000256" key="1">
    <source>
        <dbReference type="ARBA" id="ARBA00005189"/>
    </source>
</evidence>
<comment type="catalytic activity">
    <reaction evidence="15">
        <text>(3R)-hydroxybutanoyl-[ACP] = (2E)-butenoyl-[ACP] + H2O</text>
        <dbReference type="Rhea" id="RHEA:41808"/>
        <dbReference type="Rhea" id="RHEA-COMP:9626"/>
        <dbReference type="Rhea" id="RHEA-COMP:9627"/>
        <dbReference type="ChEBI" id="CHEBI:15377"/>
        <dbReference type="ChEBI" id="CHEBI:78451"/>
        <dbReference type="ChEBI" id="CHEBI:78453"/>
    </reaction>
    <physiologicalReaction direction="left-to-right" evidence="15">
        <dbReference type="Rhea" id="RHEA:41809"/>
    </physiologicalReaction>
</comment>
<dbReference type="Pfam" id="PF21089">
    <property type="entry name" value="PKS_DH_N"/>
    <property type="match status" value="1"/>
</dbReference>
<dbReference type="Gene3D" id="3.10.129.110">
    <property type="entry name" value="Polyketide synthase dehydratase"/>
    <property type="match status" value="1"/>
</dbReference>
<comment type="catalytic activity">
    <reaction evidence="25">
        <text>(2E)-hexenoyl-[ACP] + NADPH + H(+) = hexanoyl-[ACP] + NADP(+)</text>
        <dbReference type="Rhea" id="RHEA:41832"/>
        <dbReference type="Rhea" id="RHEA-COMP:9631"/>
        <dbReference type="Rhea" id="RHEA-COMP:9632"/>
        <dbReference type="ChEBI" id="CHEBI:15378"/>
        <dbReference type="ChEBI" id="CHEBI:57783"/>
        <dbReference type="ChEBI" id="CHEBI:58349"/>
        <dbReference type="ChEBI" id="CHEBI:78458"/>
        <dbReference type="ChEBI" id="CHEBI:78459"/>
    </reaction>
    <physiologicalReaction direction="left-to-right" evidence="25">
        <dbReference type="Rhea" id="RHEA:41833"/>
    </physiologicalReaction>
</comment>
<evidence type="ECO:0000256" key="3">
    <source>
        <dbReference type="ARBA" id="ARBA00022553"/>
    </source>
</evidence>
<dbReference type="InterPro" id="IPR016036">
    <property type="entry name" value="Malonyl_transacylase_ACP-bd"/>
</dbReference>
<comment type="catalytic activity">
    <reaction evidence="29">
        <text>(2E)-dodecenoyl-[ACP] + NADPH + H(+) = dodecanoyl-[ACP] + NADP(+)</text>
        <dbReference type="Rhea" id="RHEA:41880"/>
        <dbReference type="Rhea" id="RHEA-COMP:9643"/>
        <dbReference type="Rhea" id="RHEA-COMP:9644"/>
        <dbReference type="ChEBI" id="CHEBI:15378"/>
        <dbReference type="ChEBI" id="CHEBI:57783"/>
        <dbReference type="ChEBI" id="CHEBI:58349"/>
        <dbReference type="ChEBI" id="CHEBI:65264"/>
        <dbReference type="ChEBI" id="CHEBI:78472"/>
    </reaction>
    <physiologicalReaction direction="left-to-right" evidence="29">
        <dbReference type="Rhea" id="RHEA:41881"/>
    </physiologicalReaction>
</comment>
<evidence type="ECO:0000256" key="32">
    <source>
        <dbReference type="ARBA" id="ARBA00048506"/>
    </source>
</evidence>
<dbReference type="SUPFAM" id="SSF53901">
    <property type="entry name" value="Thiolase-like"/>
    <property type="match status" value="1"/>
</dbReference>
<name>A0AAU9WMZ2_9CNID</name>
<evidence type="ECO:0000313" key="54">
    <source>
        <dbReference type="EMBL" id="CAH3119788.1"/>
    </source>
</evidence>
<gene>
    <name evidence="54" type="ORF">PMEA_00008484</name>
</gene>
<evidence type="ECO:0000256" key="38">
    <source>
        <dbReference type="ARBA" id="ARBA00049019"/>
    </source>
</evidence>
<dbReference type="Gene3D" id="3.40.47.10">
    <property type="match status" value="1"/>
</dbReference>
<comment type="catalytic activity">
    <reaction evidence="24">
        <text>(2E)-hexadecenoyl-[ACP] + NADPH + H(+) = hexadecanoyl-[ACP] + NADP(+)</text>
        <dbReference type="Rhea" id="RHEA:41912"/>
        <dbReference type="Rhea" id="RHEA-COMP:9651"/>
        <dbReference type="Rhea" id="RHEA-COMP:9652"/>
        <dbReference type="ChEBI" id="CHEBI:15378"/>
        <dbReference type="ChEBI" id="CHEBI:57783"/>
        <dbReference type="ChEBI" id="CHEBI:58349"/>
        <dbReference type="ChEBI" id="CHEBI:78481"/>
        <dbReference type="ChEBI" id="CHEBI:78483"/>
    </reaction>
    <physiologicalReaction direction="left-to-right" evidence="24">
        <dbReference type="Rhea" id="RHEA:41913"/>
    </physiologicalReaction>
</comment>
<evidence type="ECO:0000256" key="35">
    <source>
        <dbReference type="ARBA" id="ARBA00048691"/>
    </source>
</evidence>
<feature type="region of interest" description="C-terminal hotdog fold" evidence="47">
    <location>
        <begin position="1865"/>
        <end position="2014"/>
    </location>
</feature>
<dbReference type="PROSITE" id="PS50156">
    <property type="entry name" value="SSD"/>
    <property type="match status" value="1"/>
</dbReference>
<feature type="transmembrane region" description="Helical" evidence="49">
    <location>
        <begin position="692"/>
        <end position="712"/>
    </location>
</feature>
<evidence type="ECO:0000256" key="22">
    <source>
        <dbReference type="ARBA" id="ARBA00047500"/>
    </source>
</evidence>
<feature type="transmembrane region" description="Helical" evidence="49">
    <location>
        <begin position="394"/>
        <end position="413"/>
    </location>
</feature>
<evidence type="ECO:0000256" key="18">
    <source>
        <dbReference type="ARBA" id="ARBA00047394"/>
    </source>
</evidence>
<dbReference type="SMART" id="SM00825">
    <property type="entry name" value="PKS_KS"/>
    <property type="match status" value="1"/>
</dbReference>
<evidence type="ECO:0000256" key="5">
    <source>
        <dbReference type="ARBA" id="ARBA00022799"/>
    </source>
</evidence>
<comment type="catalytic activity">
    <reaction evidence="39">
        <text>decanoyl-[ACP] + malonyl-[ACP] + H(+) = 3-oxododecanoyl-[ACP] + holo-[ACP] + CO2</text>
        <dbReference type="Rhea" id="RHEA:41868"/>
        <dbReference type="Rhea" id="RHEA-COMP:9623"/>
        <dbReference type="Rhea" id="RHEA-COMP:9640"/>
        <dbReference type="Rhea" id="RHEA-COMP:9641"/>
        <dbReference type="Rhea" id="RHEA-COMP:9685"/>
        <dbReference type="ChEBI" id="CHEBI:15378"/>
        <dbReference type="ChEBI" id="CHEBI:16526"/>
        <dbReference type="ChEBI" id="CHEBI:64479"/>
        <dbReference type="ChEBI" id="CHEBI:78449"/>
        <dbReference type="ChEBI" id="CHEBI:78468"/>
        <dbReference type="ChEBI" id="CHEBI:78469"/>
    </reaction>
    <physiologicalReaction direction="left-to-right" evidence="39">
        <dbReference type="Rhea" id="RHEA:41869"/>
    </physiologicalReaction>
</comment>
<proteinExistence type="predicted"/>
<evidence type="ECO:0000256" key="47">
    <source>
        <dbReference type="PROSITE-ProRule" id="PRU01363"/>
    </source>
</evidence>
<dbReference type="GO" id="GO:0004312">
    <property type="term" value="F:fatty acid synthase activity"/>
    <property type="evidence" value="ECO:0007669"/>
    <property type="project" value="TreeGrafter"/>
</dbReference>
<dbReference type="Gene3D" id="3.30.70.3290">
    <property type="match status" value="1"/>
</dbReference>
<dbReference type="InterPro" id="IPR057326">
    <property type="entry name" value="KR_dom"/>
</dbReference>
<dbReference type="Gene3D" id="3.40.50.1820">
    <property type="entry name" value="alpha/beta hydrolase"/>
    <property type="match status" value="1"/>
</dbReference>
<evidence type="ECO:0000256" key="4">
    <source>
        <dbReference type="ARBA" id="ARBA00022679"/>
    </source>
</evidence>
<comment type="catalytic activity">
    <reaction evidence="43">
        <text>3-oxooctanoyl-[ACP] + NADPH + H(+) = (3R)-hydroxyoctanoyl-[ACP] + NADP(+)</text>
        <dbReference type="Rhea" id="RHEA:41840"/>
        <dbReference type="Rhea" id="RHEA-COMP:9633"/>
        <dbReference type="Rhea" id="RHEA-COMP:9634"/>
        <dbReference type="ChEBI" id="CHEBI:15378"/>
        <dbReference type="ChEBI" id="CHEBI:57783"/>
        <dbReference type="ChEBI" id="CHEBI:58349"/>
        <dbReference type="ChEBI" id="CHEBI:78460"/>
        <dbReference type="ChEBI" id="CHEBI:78461"/>
    </reaction>
    <physiologicalReaction direction="left-to-right" evidence="43">
        <dbReference type="Rhea" id="RHEA:41841"/>
    </physiologicalReaction>
</comment>
<dbReference type="GO" id="GO:0019171">
    <property type="term" value="F:(3R)-hydroxyacyl-[acyl-carrier-protein] dehydratase activity"/>
    <property type="evidence" value="ECO:0007669"/>
    <property type="project" value="UniProtKB-EC"/>
</dbReference>
<feature type="domain" description="SSD" evidence="51">
    <location>
        <begin position="243"/>
        <end position="344"/>
    </location>
</feature>
<evidence type="ECO:0000256" key="43">
    <source>
        <dbReference type="ARBA" id="ARBA00049422"/>
    </source>
</evidence>
<comment type="catalytic activity">
    <reaction evidence="22">
        <text>(2E)-butenoyl-[ACP] + NADPH + H(+) = butanoyl-[ACP] + NADP(+)</text>
        <dbReference type="Rhea" id="RHEA:41812"/>
        <dbReference type="Rhea" id="RHEA-COMP:9627"/>
        <dbReference type="Rhea" id="RHEA-COMP:9628"/>
        <dbReference type="ChEBI" id="CHEBI:15378"/>
        <dbReference type="ChEBI" id="CHEBI:57783"/>
        <dbReference type="ChEBI" id="CHEBI:58349"/>
        <dbReference type="ChEBI" id="CHEBI:78453"/>
        <dbReference type="ChEBI" id="CHEBI:78454"/>
    </reaction>
    <physiologicalReaction direction="left-to-right" evidence="22">
        <dbReference type="Rhea" id="RHEA:41813"/>
    </physiologicalReaction>
</comment>
<evidence type="ECO:0000256" key="40">
    <source>
        <dbReference type="ARBA" id="ARBA00049171"/>
    </source>
</evidence>
<evidence type="ECO:0000256" key="29">
    <source>
        <dbReference type="ARBA" id="ARBA00048281"/>
    </source>
</evidence>
<comment type="catalytic activity">
    <reaction evidence="17">
        <text>3-oxooctadecanoyl-[ACP] + NADPH + H(+) = (3R)-hydroxyoctadecanoyl-[ACP] + NADP(+)</text>
        <dbReference type="Rhea" id="RHEA:41920"/>
        <dbReference type="Rhea" id="RHEA-COMP:9653"/>
        <dbReference type="Rhea" id="RHEA-COMP:9654"/>
        <dbReference type="ChEBI" id="CHEBI:15378"/>
        <dbReference type="ChEBI" id="CHEBI:57783"/>
        <dbReference type="ChEBI" id="CHEBI:58349"/>
        <dbReference type="ChEBI" id="CHEBI:78487"/>
        <dbReference type="ChEBI" id="CHEBI:78488"/>
    </reaction>
    <physiologicalReaction direction="left-to-right" evidence="17">
        <dbReference type="Rhea" id="RHEA:41921"/>
    </physiologicalReaction>
</comment>
<dbReference type="GO" id="GO:0004315">
    <property type="term" value="F:3-oxoacyl-[acyl-carrier-protein] synthase activity"/>
    <property type="evidence" value="ECO:0007669"/>
    <property type="project" value="UniProtKB-EC"/>
</dbReference>
<comment type="catalytic activity">
    <reaction evidence="27">
        <text>acetyl-[ACP] + malonyl-[ACP] + H(+) = 3-oxobutanoyl-[ACP] + holo-[ACP] + CO2</text>
        <dbReference type="Rhea" id="RHEA:41800"/>
        <dbReference type="Rhea" id="RHEA-COMP:9621"/>
        <dbReference type="Rhea" id="RHEA-COMP:9623"/>
        <dbReference type="Rhea" id="RHEA-COMP:9625"/>
        <dbReference type="Rhea" id="RHEA-COMP:9685"/>
        <dbReference type="ChEBI" id="CHEBI:15378"/>
        <dbReference type="ChEBI" id="CHEBI:16526"/>
        <dbReference type="ChEBI" id="CHEBI:64479"/>
        <dbReference type="ChEBI" id="CHEBI:78446"/>
        <dbReference type="ChEBI" id="CHEBI:78449"/>
        <dbReference type="ChEBI" id="CHEBI:78450"/>
    </reaction>
    <physiologicalReaction direction="left-to-right" evidence="27">
        <dbReference type="Rhea" id="RHEA:41801"/>
    </physiologicalReaction>
</comment>
<evidence type="ECO:0000256" key="23">
    <source>
        <dbReference type="ARBA" id="ARBA00047578"/>
    </source>
</evidence>
<dbReference type="Pfam" id="PF02801">
    <property type="entry name" value="Ketoacyl-synt_C"/>
    <property type="match status" value="1"/>
</dbReference>
<dbReference type="InterPro" id="IPR018201">
    <property type="entry name" value="Ketoacyl_synth_AS"/>
</dbReference>
<dbReference type="GO" id="GO:0004313">
    <property type="term" value="F:[acyl-carrier-protein] S-acetyltransferase activity"/>
    <property type="evidence" value="ECO:0007669"/>
    <property type="project" value="UniProtKB-EC"/>
</dbReference>
<evidence type="ECO:0000256" key="14">
    <source>
        <dbReference type="ARBA" id="ARBA00023401"/>
    </source>
</evidence>
<organism evidence="54 55">
    <name type="scientific">Pocillopora meandrina</name>
    <dbReference type="NCBI Taxonomy" id="46732"/>
    <lineage>
        <taxon>Eukaryota</taxon>
        <taxon>Metazoa</taxon>
        <taxon>Cnidaria</taxon>
        <taxon>Anthozoa</taxon>
        <taxon>Hexacorallia</taxon>
        <taxon>Scleractinia</taxon>
        <taxon>Astrocoeniina</taxon>
        <taxon>Pocilloporidae</taxon>
        <taxon>Pocillopora</taxon>
    </lineage>
</organism>
<feature type="non-terminal residue" evidence="54">
    <location>
        <position position="3132"/>
    </location>
</feature>
<evidence type="ECO:0000256" key="11">
    <source>
        <dbReference type="ARBA" id="ARBA00023394"/>
    </source>
</evidence>
<comment type="catalytic activity">
    <reaction evidence="23">
        <text>dodecanoyl-[ACP] + malonyl-[ACP] + H(+) = 3-oxotetradecanoyl-[ACP] + holo-[ACP] + CO2</text>
        <dbReference type="Rhea" id="RHEA:41884"/>
        <dbReference type="Rhea" id="RHEA-COMP:9623"/>
        <dbReference type="Rhea" id="RHEA-COMP:9644"/>
        <dbReference type="Rhea" id="RHEA-COMP:9645"/>
        <dbReference type="Rhea" id="RHEA-COMP:9685"/>
        <dbReference type="ChEBI" id="CHEBI:15378"/>
        <dbReference type="ChEBI" id="CHEBI:16526"/>
        <dbReference type="ChEBI" id="CHEBI:64479"/>
        <dbReference type="ChEBI" id="CHEBI:65264"/>
        <dbReference type="ChEBI" id="CHEBI:78449"/>
        <dbReference type="ChEBI" id="CHEBI:78473"/>
    </reaction>
    <physiologicalReaction direction="left-to-right" evidence="23">
        <dbReference type="Rhea" id="RHEA:41885"/>
    </physiologicalReaction>
</comment>
<dbReference type="InterPro" id="IPR014030">
    <property type="entry name" value="Ketoacyl_synth_N"/>
</dbReference>
<feature type="domain" description="PKS/mFAS DH" evidence="53">
    <location>
        <begin position="1717"/>
        <end position="2014"/>
    </location>
</feature>
<dbReference type="Pfam" id="PF00975">
    <property type="entry name" value="Thioesterase"/>
    <property type="match status" value="1"/>
</dbReference>
<dbReference type="EMBL" id="CALNXJ010000017">
    <property type="protein sequence ID" value="CAH3119788.1"/>
    <property type="molecule type" value="Genomic_DNA"/>
</dbReference>
<comment type="catalytic activity">
    <reaction evidence="7">
        <text>(3R)-hydroxyoctanoyl-[ACP] = (2E)-octenoyl-[ACP] + H2O</text>
        <dbReference type="Rhea" id="RHEA:41844"/>
        <dbReference type="Rhea" id="RHEA-COMP:9634"/>
        <dbReference type="Rhea" id="RHEA-COMP:9635"/>
        <dbReference type="ChEBI" id="CHEBI:15377"/>
        <dbReference type="ChEBI" id="CHEBI:78461"/>
        <dbReference type="ChEBI" id="CHEBI:78462"/>
    </reaction>
    <physiologicalReaction direction="left-to-right" evidence="7">
        <dbReference type="Rhea" id="RHEA:41845"/>
    </physiologicalReaction>
</comment>
<evidence type="ECO:0000256" key="24">
    <source>
        <dbReference type="ARBA" id="ARBA00047810"/>
    </source>
</evidence>
<evidence type="ECO:0000256" key="10">
    <source>
        <dbReference type="ARBA" id="ARBA00023388"/>
    </source>
</evidence>
<dbReference type="GO" id="GO:0016297">
    <property type="term" value="F:fatty acyl-[ACP] hydrolase activity"/>
    <property type="evidence" value="ECO:0007669"/>
    <property type="project" value="UniProtKB-EC"/>
</dbReference>
<dbReference type="Pfam" id="PF00109">
    <property type="entry name" value="ketoacyl-synt"/>
    <property type="match status" value="1"/>
</dbReference>
<comment type="catalytic activity">
    <reaction evidence="37">
        <text>3-oxotetradecanoyl-[ACP] + NADPH + H(+) = (3R)-hydroxytetradecanoyl-[ACP] + NADP(+)</text>
        <dbReference type="Rhea" id="RHEA:41888"/>
        <dbReference type="Rhea" id="RHEA-COMP:9645"/>
        <dbReference type="Rhea" id="RHEA-COMP:9646"/>
        <dbReference type="ChEBI" id="CHEBI:15378"/>
        <dbReference type="ChEBI" id="CHEBI:57783"/>
        <dbReference type="ChEBI" id="CHEBI:58349"/>
        <dbReference type="ChEBI" id="CHEBI:78473"/>
        <dbReference type="ChEBI" id="CHEBI:78474"/>
    </reaction>
    <physiologicalReaction direction="left-to-right" evidence="37">
        <dbReference type="Rhea" id="RHEA:41889"/>
    </physiologicalReaction>
</comment>
<evidence type="ECO:0000256" key="37">
    <source>
        <dbReference type="ARBA" id="ARBA00048935"/>
    </source>
</evidence>
<dbReference type="Proteomes" id="UP001159428">
    <property type="component" value="Unassembled WGS sequence"/>
</dbReference>
<dbReference type="InterPro" id="IPR036736">
    <property type="entry name" value="ACP-like_sf"/>
</dbReference>
<comment type="catalytic activity">
    <reaction evidence="45">
        <text>(2E)-decenoyl-[ACP] + NADPH + H(+) = decanoyl-[ACP] + NADP(+)</text>
        <dbReference type="Rhea" id="RHEA:41864"/>
        <dbReference type="Rhea" id="RHEA-COMP:9639"/>
        <dbReference type="Rhea" id="RHEA-COMP:9640"/>
        <dbReference type="ChEBI" id="CHEBI:15378"/>
        <dbReference type="ChEBI" id="CHEBI:57783"/>
        <dbReference type="ChEBI" id="CHEBI:58349"/>
        <dbReference type="ChEBI" id="CHEBI:78467"/>
        <dbReference type="ChEBI" id="CHEBI:78468"/>
    </reaction>
    <physiologicalReaction direction="left-to-right" evidence="45">
        <dbReference type="Rhea" id="RHEA:41865"/>
    </physiologicalReaction>
</comment>
<evidence type="ECO:0000259" key="51">
    <source>
        <dbReference type="PROSITE" id="PS50156"/>
    </source>
</evidence>
<comment type="catalytic activity">
    <reaction evidence="38">
        <text>(2E)-octadecenoyl-[ACP] + NADPH + H(+) = octadecanoyl-[ACP] + NADP(+)</text>
        <dbReference type="Rhea" id="RHEA:41928"/>
        <dbReference type="Rhea" id="RHEA-COMP:9655"/>
        <dbReference type="Rhea" id="RHEA-COMP:9656"/>
        <dbReference type="ChEBI" id="CHEBI:15378"/>
        <dbReference type="ChEBI" id="CHEBI:57783"/>
        <dbReference type="ChEBI" id="CHEBI:58349"/>
        <dbReference type="ChEBI" id="CHEBI:78489"/>
        <dbReference type="ChEBI" id="CHEBI:78495"/>
    </reaction>
    <physiologicalReaction direction="left-to-right" evidence="38">
        <dbReference type="Rhea" id="RHEA:41929"/>
    </physiologicalReaction>
</comment>
<comment type="catalytic activity">
    <reaction evidence="21">
        <text>tetradecanoyl-[ACP] + malonyl-[ACP] + H(+) = 3-oxohexadecanoyl-[ACP] + holo-[ACP] + CO2</text>
        <dbReference type="Rhea" id="RHEA:41900"/>
        <dbReference type="Rhea" id="RHEA-COMP:9623"/>
        <dbReference type="Rhea" id="RHEA-COMP:9648"/>
        <dbReference type="Rhea" id="RHEA-COMP:9649"/>
        <dbReference type="Rhea" id="RHEA-COMP:9685"/>
        <dbReference type="ChEBI" id="CHEBI:15378"/>
        <dbReference type="ChEBI" id="CHEBI:16526"/>
        <dbReference type="ChEBI" id="CHEBI:64479"/>
        <dbReference type="ChEBI" id="CHEBI:78449"/>
        <dbReference type="ChEBI" id="CHEBI:78477"/>
        <dbReference type="ChEBI" id="CHEBI:78478"/>
    </reaction>
    <physiologicalReaction direction="left-to-right" evidence="21">
        <dbReference type="Rhea" id="RHEA:41901"/>
    </physiologicalReaction>
</comment>
<evidence type="ECO:0000256" key="25">
    <source>
        <dbReference type="ARBA" id="ARBA00047897"/>
    </source>
</evidence>
<feature type="transmembrane region" description="Helical" evidence="49">
    <location>
        <begin position="280"/>
        <end position="299"/>
    </location>
</feature>
<dbReference type="Gene3D" id="1.20.1640.10">
    <property type="entry name" value="Multidrug efflux transporter AcrB transmembrane domain"/>
    <property type="match status" value="2"/>
</dbReference>
<comment type="catalytic activity">
    <reaction evidence="34">
        <text>a 2,3-saturated acyl-[ACP] + NADP(+) = a (2E)-enoyl-[ACP] + NADPH + H(+)</text>
        <dbReference type="Rhea" id="RHEA:22564"/>
        <dbReference type="Rhea" id="RHEA-COMP:9925"/>
        <dbReference type="Rhea" id="RHEA-COMP:9926"/>
        <dbReference type="ChEBI" id="CHEBI:15378"/>
        <dbReference type="ChEBI" id="CHEBI:57783"/>
        <dbReference type="ChEBI" id="CHEBI:58349"/>
        <dbReference type="ChEBI" id="CHEBI:78784"/>
        <dbReference type="ChEBI" id="CHEBI:78785"/>
        <dbReference type="EC" id="1.3.1.39"/>
    </reaction>
    <physiologicalReaction direction="right-to-left" evidence="34">
        <dbReference type="Rhea" id="RHEA:22566"/>
    </physiologicalReaction>
</comment>
<evidence type="ECO:0000256" key="39">
    <source>
        <dbReference type="ARBA" id="ARBA00049109"/>
    </source>
</evidence>
<evidence type="ECO:0000259" key="50">
    <source>
        <dbReference type="PROSITE" id="PS50075"/>
    </source>
</evidence>
<dbReference type="Gene3D" id="3.90.180.10">
    <property type="entry name" value="Medium-chain alcohol dehydrogenases, catalytic domain"/>
    <property type="match status" value="1"/>
</dbReference>
<dbReference type="InterPro" id="IPR049552">
    <property type="entry name" value="PKS_DH_N"/>
</dbReference>
<comment type="catalytic activity">
    <reaction evidence="28">
        <text>hexadecanoyl-[ACP] + malonyl-[ACP] + H(+) = 3-oxooctadecanoyl-[ACP] + holo-[ACP] + CO2</text>
        <dbReference type="Rhea" id="RHEA:41916"/>
        <dbReference type="Rhea" id="RHEA-COMP:9623"/>
        <dbReference type="Rhea" id="RHEA-COMP:9652"/>
        <dbReference type="Rhea" id="RHEA-COMP:9653"/>
        <dbReference type="Rhea" id="RHEA-COMP:9685"/>
        <dbReference type="ChEBI" id="CHEBI:15378"/>
        <dbReference type="ChEBI" id="CHEBI:16526"/>
        <dbReference type="ChEBI" id="CHEBI:64479"/>
        <dbReference type="ChEBI" id="CHEBI:78449"/>
        <dbReference type="ChEBI" id="CHEBI:78483"/>
        <dbReference type="ChEBI" id="CHEBI:78487"/>
    </reaction>
    <physiologicalReaction direction="left-to-right" evidence="28">
        <dbReference type="Rhea" id="RHEA:41917"/>
    </physiologicalReaction>
</comment>
<evidence type="ECO:0000256" key="6">
    <source>
        <dbReference type="ARBA" id="ARBA00022898"/>
    </source>
</evidence>
<comment type="catalytic activity">
    <reaction evidence="42">
        <text>3-oxohexadecanoyl-[ACP] + NADPH + H(+) = (3R)-hydroxyhexadecanoyl-[ACP] + NADP(+)</text>
        <dbReference type="Rhea" id="RHEA:41904"/>
        <dbReference type="Rhea" id="RHEA-COMP:9649"/>
        <dbReference type="Rhea" id="RHEA-COMP:9650"/>
        <dbReference type="ChEBI" id="CHEBI:15378"/>
        <dbReference type="ChEBI" id="CHEBI:57783"/>
        <dbReference type="ChEBI" id="CHEBI:58349"/>
        <dbReference type="ChEBI" id="CHEBI:78478"/>
        <dbReference type="ChEBI" id="CHEBI:78480"/>
    </reaction>
    <physiologicalReaction direction="left-to-right" evidence="42">
        <dbReference type="Rhea" id="RHEA:41905"/>
    </physiologicalReaction>
</comment>
<dbReference type="InterPro" id="IPR014031">
    <property type="entry name" value="Ketoacyl_synth_C"/>
</dbReference>
<keyword evidence="49" id="KW-0812">Transmembrane</keyword>
<comment type="catalytic activity">
    <reaction evidence="14">
        <text>(3R)-hydroxyhexadecanoyl-[ACP] = (2E)-hexadecenoyl-[ACP] + H2O</text>
        <dbReference type="Rhea" id="RHEA:41908"/>
        <dbReference type="Rhea" id="RHEA-COMP:9650"/>
        <dbReference type="Rhea" id="RHEA-COMP:9651"/>
        <dbReference type="ChEBI" id="CHEBI:15377"/>
        <dbReference type="ChEBI" id="CHEBI:78480"/>
        <dbReference type="ChEBI" id="CHEBI:78481"/>
    </reaction>
    <physiologicalReaction direction="left-to-right" evidence="14">
        <dbReference type="Rhea" id="RHEA:41909"/>
    </physiologicalReaction>
</comment>
<evidence type="ECO:0000256" key="27">
    <source>
        <dbReference type="ARBA" id="ARBA00047961"/>
    </source>
</evidence>
<dbReference type="InterPro" id="IPR001031">
    <property type="entry name" value="Thioesterase"/>
</dbReference>
<keyword evidence="4" id="KW-0808">Transferase</keyword>
<feature type="transmembrane region" description="Helical" evidence="49">
    <location>
        <begin position="724"/>
        <end position="745"/>
    </location>
</feature>
<dbReference type="InterPro" id="IPR001227">
    <property type="entry name" value="Ac_transferase_dom_sf"/>
</dbReference>
<comment type="catalytic activity">
    <reaction evidence="32">
        <text>a fatty acyl-[ACP] + malonyl-[ACP] + H(+) = a 3-oxoacyl-[ACP] + holo-[ACP] + CO2</text>
        <dbReference type="Rhea" id="RHEA:22836"/>
        <dbReference type="Rhea" id="RHEA-COMP:9623"/>
        <dbReference type="Rhea" id="RHEA-COMP:9685"/>
        <dbReference type="Rhea" id="RHEA-COMP:9916"/>
        <dbReference type="Rhea" id="RHEA-COMP:14125"/>
        <dbReference type="ChEBI" id="CHEBI:15378"/>
        <dbReference type="ChEBI" id="CHEBI:16526"/>
        <dbReference type="ChEBI" id="CHEBI:64479"/>
        <dbReference type="ChEBI" id="CHEBI:78449"/>
        <dbReference type="ChEBI" id="CHEBI:78776"/>
        <dbReference type="ChEBI" id="CHEBI:138651"/>
        <dbReference type="EC" id="2.3.1.41"/>
    </reaction>
    <physiologicalReaction direction="left-to-right" evidence="32">
        <dbReference type="Rhea" id="RHEA:22837"/>
    </physiologicalReaction>
</comment>
<keyword evidence="55" id="KW-1185">Reference proteome</keyword>
<evidence type="ECO:0000256" key="34">
    <source>
        <dbReference type="ARBA" id="ARBA00048650"/>
    </source>
</evidence>
<dbReference type="SMART" id="SM00822">
    <property type="entry name" value="PKS_KR"/>
    <property type="match status" value="1"/>
</dbReference>
<dbReference type="InterPro" id="IPR049900">
    <property type="entry name" value="PKS_mFAS_DH"/>
</dbReference>
<keyword evidence="5" id="KW-0702">S-nitrosylation</keyword>
<dbReference type="PROSITE" id="PS50075">
    <property type="entry name" value="CARRIER"/>
    <property type="match status" value="1"/>
</dbReference>
<evidence type="ECO:0000256" key="33">
    <source>
        <dbReference type="ARBA" id="ARBA00048571"/>
    </source>
</evidence>
<dbReference type="InterPro" id="IPR020807">
    <property type="entry name" value="PKS_DH"/>
</dbReference>
<comment type="catalytic activity">
    <reaction evidence="10">
        <text>(3R)-hydroxydecanoyl-[ACP] = (2E)-decenoyl-[ACP] + H2O</text>
        <dbReference type="Rhea" id="RHEA:41860"/>
        <dbReference type="Rhea" id="RHEA-COMP:9638"/>
        <dbReference type="Rhea" id="RHEA-COMP:9639"/>
        <dbReference type="ChEBI" id="CHEBI:15377"/>
        <dbReference type="ChEBI" id="CHEBI:78466"/>
        <dbReference type="ChEBI" id="CHEBI:78467"/>
    </reaction>
    <physiologicalReaction direction="left-to-right" evidence="10">
        <dbReference type="Rhea" id="RHEA:41861"/>
    </physiologicalReaction>
</comment>
<evidence type="ECO:0000256" key="13">
    <source>
        <dbReference type="ARBA" id="ARBA00023399"/>
    </source>
</evidence>
<accession>A0AAU9WMZ2</accession>
<evidence type="ECO:0000259" key="53">
    <source>
        <dbReference type="PROSITE" id="PS52019"/>
    </source>
</evidence>
<dbReference type="InterPro" id="IPR014043">
    <property type="entry name" value="Acyl_transferase_dom"/>
</dbReference>
<dbReference type="GO" id="GO:0141148">
    <property type="term" value="F:enoyl-[acyl-carrier-protein] reductase (NADPH) activity"/>
    <property type="evidence" value="ECO:0007669"/>
    <property type="project" value="UniProtKB-EC"/>
</dbReference>
<dbReference type="InterPro" id="IPR049551">
    <property type="entry name" value="PKS_DH_C"/>
</dbReference>
<dbReference type="Pfam" id="PF14765">
    <property type="entry name" value="PS-DH"/>
    <property type="match status" value="1"/>
</dbReference>
<evidence type="ECO:0000256" key="36">
    <source>
        <dbReference type="ARBA" id="ARBA00048704"/>
    </source>
</evidence>
<dbReference type="SUPFAM" id="SSF53474">
    <property type="entry name" value="alpha/beta-Hydrolases"/>
    <property type="match status" value="1"/>
</dbReference>
<dbReference type="SMART" id="SM00829">
    <property type="entry name" value="PKS_ER"/>
    <property type="match status" value="1"/>
</dbReference>
<evidence type="ECO:0000256" key="20">
    <source>
        <dbReference type="ARBA" id="ARBA00047440"/>
    </source>
</evidence>
<comment type="catalytic activity">
    <reaction evidence="19">
        <text>a (3R)-hydroxyacyl-[ACP] + NADP(+) = a 3-oxoacyl-[ACP] + NADPH + H(+)</text>
        <dbReference type="Rhea" id="RHEA:17397"/>
        <dbReference type="Rhea" id="RHEA-COMP:9916"/>
        <dbReference type="Rhea" id="RHEA-COMP:9945"/>
        <dbReference type="ChEBI" id="CHEBI:15378"/>
        <dbReference type="ChEBI" id="CHEBI:57783"/>
        <dbReference type="ChEBI" id="CHEBI:58349"/>
        <dbReference type="ChEBI" id="CHEBI:78776"/>
        <dbReference type="ChEBI" id="CHEBI:78827"/>
        <dbReference type="EC" id="1.1.1.100"/>
    </reaction>
    <physiologicalReaction direction="right-to-left" evidence="19">
        <dbReference type="Rhea" id="RHEA:17399"/>
    </physiologicalReaction>
</comment>
<dbReference type="InterPro" id="IPR016035">
    <property type="entry name" value="Acyl_Trfase/lysoPLipase"/>
</dbReference>
<keyword evidence="49" id="KW-0472">Membrane</keyword>
<evidence type="ECO:0000256" key="46">
    <source>
        <dbReference type="ARBA" id="ARBA00049533"/>
    </source>
</evidence>
<dbReference type="SUPFAM" id="SSF52151">
    <property type="entry name" value="FabD/lysophospholipase-like"/>
    <property type="match status" value="1"/>
</dbReference>
<sequence>MTPKHKKNILSEECLRDALMVHHAIINISGYTKLCFRQQFPSILQKNAGHRCMVSSPLELAGTYFQHLNNLSTILMRELTNPTILLSSGQTFKSFHGQMLANFQMERDRDPLTAHADALRAIYFMKKSSSKEDDEEISSFESSFDSLLSSMGPRLKCAKLSYKTERASMDALQDVFKPEMKPLFISVFSLSVLVFLVIYFFLTNATCPSTAFLMLSSIILPISSSVGSVSMTITPLSSTTLCIPFLLLGKATSDVVLFLVEWERQKKVSSLQHRVSNCVARTGVLATMTALCGTLLSGIAIKSSFEGIRNFFVTILIFYVIISAFTFIITIILQMHFERASKTSKTLPIPQCKMKCLINEVESVPQGRLQRHETKLQRILKGLLENITSHGGKIVSLVLLFITIALCVLPIFLPGERVRTIESRYQNNNFKQFSGARKIFFHDETDISIVFSEDIDYSFETVQNHIISVCAKLEEATYGEGKPLCWMAVLRKWIQNENMSCSHSKFYQCLKHFLNDSHSLPFRQDLVLEVSTSGVKISASRIHLRMSLDNRFQEDKEFLKKLRGDLLEKFPLKATPVSEEFFDLDDLSKFEKESVIILFVAGTVVVFTISFLATVHCGISIFLALTFDLFVMEAAAILRAMGSYVNQIAFPSLFAPIIISLNFSFEVGHSFLFSGKQEIRERMIDALRSVGLPVLIGTLISMAASVSLGFILPNLADIFHLTHPMVLILGLIHALIILPAVIISYEEFVHSFHFSGDEEEEPNSQELQDFPLEETRGGNIGKFLSRRPGISIVGISCKFPGAGSVDQFWILLKQGKSSISAVPENRTEQYRRFVEHYNPNRFVKKRLCTINGSFLEEIRSFDNRFFGISSQEARGMDPQQRIILQVVYEAIEDAGMRLEDLQRCRTGVFVGAMNLDYGSLLREQSNSGNIDQFSATGTTASILANRVSFCLNLTGPSLVVDTACSSSLTALKIACDNLHNDDCDVAIVCAPNLILCHHMQMITGMAGLLAPDGRSKSFDATGDGYGRGEGFAAVVLKMTRDALCDKDDPYCEIIACGMNSDGQNAVPMTAPSTEMQVQLSRWVLEQSGVTAEDVDYLEAHGTGTAVGDLVEVTSIAETYTSRATQSVQKLRIGSVKSNINHTESTSGLAGLTKAALMIKKKTFVPTVNVQVLNPKLKLEEKGLVLQQTLEPWSKENGKSRIAAVNSFGFGGSNVHVILREVTSTPNLKVENLTRRNRILTITARSKDALKEISHLYSEWIKANAGEMDEHFVENLCYSLNERRTQNPHRLAVAFGSISEAAKSLEAFANDSVGWDKFASYAQVTSSDRKLVFMFGGQGSQWYAMGRQLMEYEAVFKEAVLTVSNFLRDLGVTWSLIDELMAPEDVSRIAENCIAQLATFAIQYATAQLLKSWKIHPSAVIGHSLGEFAAACVAGIITVKEAVKLVLARSTLQDRCANNGSMAALGMSEVKAEELLLTLKLSPSLDIAAINDANSVTVSGESQSIKALGEHLSTHAKDTFWRVLGTNHAFHSLHMEPIKKPFQGAVEAMHLNLKLSKVPMYSTVEGEVISSQHLNNDYWWRNIRCPVQFYPAMKQLLRDGYRQIVEISTQPILAHYVKQIALQENLTVKERPIVVVTLPRKRVPIKDQHRCFLQNTICILYAAGFPVDWTQMQRNQSARFVRPPNSPWLENSFWFRDGPLETVVHRLGSEETIKKKPHPFLSEVKKTDPFSGVHCWETEIDLQKFQSLKDHVLLEGGTVLPGAAYLEMAFAMAKETFNYGSGIELKDVKFLSILTLPETKVRSLRLRLVKSERIDEAQFHITCLQENQSEISLSSGNISVDLLHSKESCEGKGCDEVGPALNDLIRSMTEVPIERLKQLTQKYGFDFGKSFSLIEKTWYCDNNGLALVDIGDSPLVQAESKDFIVHPSILDACLQSCLLSRVNRQIDDLAVAPLPFGLKSITLSDVPSTNKLYCHVSEDLSYIGRYNITLMSPSGKVLLTMSGFRVVEMRQLPRQFTSDEDLAYDMLWEEADVQEHKRMTPDLTCILLRDSSLFSNALITKLHDSKVKVITVDPPKSFCFDAKAVEAISTAFLDTPPNDSFSFKVVNMWPVETTLIPSNFDVIERVQNLAFSSSVFLIQQLVNKGWLNCQLLLVTESTQRLDTSIRSPQSNFIPWASTVWGLRRTAKLEEPDLKITTIDIGDKNDLDEVDCLLSEILGDGEEDEVAFRDGKRFINRLVRSKISSEQPTSDENFRKKESSLYLSNIPASQKICLRQNSVSKPLLSEITMELFHFWTPSESIVDAAKPNACVFTVGKVVALPKGTEIAKLQIGDVVCGVMTSGRVSRSLPIKANNVFSKPACLTQEQATCIPASLAIAFYALQRVATTEESKTLLIHQAQLSPGPASVALAKTLGHRVFCTISDTCQSSTKSALLELGAESVVHQRYTSFEDHFSNPLDAIIFFHPPPPNTLQKSSRALKRGGKVVILCPEFSGDVVLPANKNVVYERENISDILRSPQTYQKLSSESLTVLKDGGLLEKLLEINLISTEVPTAVEAANETRLNESSSKRLTTSSPGISFHIYSFAPSEAGSTLQKIPVLPRGLDECGLKENRTYLVAGGIRGFGFEVACWMAGNGAKSIGLIGRSKPSDAENQKLRDIERKTGVQFHIFQIDISKQEPMRSLKVQLESLPSVAGIVQSAMVLNDALIKDWTFEGFTNVMGPKIQGSFLLHQLSLEMDLDFFVMFSSMASVVGNIGSSSYSGCNAFQDSLAHYRRQVLGLPGLSINWGPIGGAGVLARNMALAKHMAATGLGFINAKDGVKFMAKVLAQEPSRSQISLFGVDWFRFMKSNTGIRKSLRFSLITGGMSISDGQTNTTDSLLQRIQMEGNPEAKGKLVLEYICMVMSDLSGHSFSSEMDLNKSLYSQGIDSTGALTLKMLLESNLQATFEILYFMQPDTTVSKLAREVNAKLLGKAASLNSETQENGPTDTQSSEQSSPTTISSEPEVQVLPLYSPEGSAIKFFCVHPSHRYVLSLVPISTGFQGQDLISFYALGFTDPTVISEDWGSVRELATHYVQLIMKEQRHGPYFLGGYSYGGLLAYEMASLLIEQNQSVEFVAMIDTIPWSSRSHTVASRL</sequence>
<evidence type="ECO:0000256" key="45">
    <source>
        <dbReference type="ARBA" id="ARBA00049521"/>
    </source>
</evidence>
<feature type="transmembrane region" description="Helical" evidence="49">
    <location>
        <begin position="311"/>
        <end position="337"/>
    </location>
</feature>
<dbReference type="Gene3D" id="3.40.50.720">
    <property type="entry name" value="NAD(P)-binding Rossmann-like Domain"/>
    <property type="match status" value="3"/>
</dbReference>
<comment type="catalytic activity">
    <reaction evidence="26">
        <text>3-oxobutanoyl-[ACP] + NADPH + H(+) = (3R)-hydroxybutanoyl-[ACP] + NADP(+)</text>
        <dbReference type="Rhea" id="RHEA:41804"/>
        <dbReference type="Rhea" id="RHEA-COMP:9625"/>
        <dbReference type="Rhea" id="RHEA-COMP:9626"/>
        <dbReference type="ChEBI" id="CHEBI:15378"/>
        <dbReference type="ChEBI" id="CHEBI:57783"/>
        <dbReference type="ChEBI" id="CHEBI:58349"/>
        <dbReference type="ChEBI" id="CHEBI:78450"/>
        <dbReference type="ChEBI" id="CHEBI:78451"/>
    </reaction>
    <physiologicalReaction direction="left-to-right" evidence="26">
        <dbReference type="Rhea" id="RHEA:41805"/>
    </physiologicalReaction>
</comment>
<comment type="catalytic activity">
    <reaction evidence="20">
        <text>3-oxodecanoyl-[ACP] + NADPH + H(+) = (3R)-hydroxydecanoyl-[ACP] + NADP(+)</text>
        <dbReference type="Rhea" id="RHEA:41856"/>
        <dbReference type="Rhea" id="RHEA-COMP:9637"/>
        <dbReference type="Rhea" id="RHEA-COMP:9638"/>
        <dbReference type="ChEBI" id="CHEBI:15378"/>
        <dbReference type="ChEBI" id="CHEBI:57783"/>
        <dbReference type="ChEBI" id="CHEBI:58349"/>
        <dbReference type="ChEBI" id="CHEBI:78464"/>
        <dbReference type="ChEBI" id="CHEBI:78466"/>
    </reaction>
    <physiologicalReaction direction="left-to-right" evidence="20">
        <dbReference type="Rhea" id="RHEA:41857"/>
    </physiologicalReaction>
</comment>
<evidence type="ECO:0000256" key="2">
    <source>
        <dbReference type="ARBA" id="ARBA00022450"/>
    </source>
</evidence>
<dbReference type="GO" id="GO:0004316">
    <property type="term" value="F:3-oxoacyl-[acyl-carrier-protein] reductase (NADPH) activity"/>
    <property type="evidence" value="ECO:0007669"/>
    <property type="project" value="UniProtKB-EC"/>
</dbReference>
<dbReference type="PROSITE" id="PS52019">
    <property type="entry name" value="PKS_MFAS_DH"/>
    <property type="match status" value="1"/>
</dbReference>
<evidence type="ECO:0000256" key="49">
    <source>
        <dbReference type="SAM" id="Phobius"/>
    </source>
</evidence>
<comment type="catalytic activity">
    <reaction evidence="35">
        <text>holo-[ACP] + acetyl-CoA = acetyl-[ACP] + CoA</text>
        <dbReference type="Rhea" id="RHEA:41788"/>
        <dbReference type="Rhea" id="RHEA-COMP:9621"/>
        <dbReference type="Rhea" id="RHEA-COMP:9685"/>
        <dbReference type="ChEBI" id="CHEBI:57287"/>
        <dbReference type="ChEBI" id="CHEBI:57288"/>
        <dbReference type="ChEBI" id="CHEBI:64479"/>
        <dbReference type="ChEBI" id="CHEBI:78446"/>
        <dbReference type="EC" id="2.3.1.38"/>
    </reaction>
    <physiologicalReaction direction="left-to-right" evidence="35">
        <dbReference type="Rhea" id="RHEA:41789"/>
    </physiologicalReaction>
</comment>
<evidence type="ECO:0000256" key="17">
    <source>
        <dbReference type="ARBA" id="ARBA00047300"/>
    </source>
</evidence>
<dbReference type="InterPro" id="IPR013968">
    <property type="entry name" value="PKS_KR"/>
</dbReference>
<dbReference type="SUPFAM" id="SSF82866">
    <property type="entry name" value="Multidrug efflux transporter AcrB transmembrane domain"/>
    <property type="match status" value="2"/>
</dbReference>
<feature type="active site" description="Proton donor; for dehydratase activity" evidence="47">
    <location>
        <position position="1930"/>
    </location>
</feature>
<dbReference type="InterPro" id="IPR020843">
    <property type="entry name" value="ER"/>
</dbReference>
<feature type="active site" description="Proton acceptor; for dehydratase activity" evidence="47">
    <location>
        <position position="1750"/>
    </location>
</feature>
<evidence type="ECO:0000256" key="8">
    <source>
        <dbReference type="ARBA" id="ARBA00023351"/>
    </source>
</evidence>
<dbReference type="Pfam" id="PF12349">
    <property type="entry name" value="Sterol-sensing"/>
    <property type="match status" value="1"/>
</dbReference>
<keyword evidence="2" id="KW-0596">Phosphopantetheine</keyword>
<comment type="catalytic activity">
    <reaction evidence="30">
        <text>tetradecanoyl-[ACP] + H2O = tetradecanoate + holo-[ACP] + H(+)</text>
        <dbReference type="Rhea" id="RHEA:30123"/>
        <dbReference type="Rhea" id="RHEA-COMP:9648"/>
        <dbReference type="Rhea" id="RHEA-COMP:9685"/>
        <dbReference type="ChEBI" id="CHEBI:15377"/>
        <dbReference type="ChEBI" id="CHEBI:15378"/>
        <dbReference type="ChEBI" id="CHEBI:30807"/>
        <dbReference type="ChEBI" id="CHEBI:64479"/>
        <dbReference type="ChEBI" id="CHEBI:78477"/>
        <dbReference type="EC" id="3.1.2.14"/>
    </reaction>
    <physiologicalReaction direction="left-to-right" evidence="30">
        <dbReference type="Rhea" id="RHEA:30124"/>
    </physiologicalReaction>
</comment>
<evidence type="ECO:0000256" key="26">
    <source>
        <dbReference type="ARBA" id="ARBA00047953"/>
    </source>
</evidence>
<dbReference type="Pfam" id="PF00698">
    <property type="entry name" value="Acyl_transf_1"/>
    <property type="match status" value="1"/>
</dbReference>
<feature type="domain" description="Ketosynthase family 3 (KS3)" evidence="52">
    <location>
        <begin position="787"/>
        <end position="1220"/>
    </location>
</feature>
<dbReference type="Pfam" id="PF08659">
    <property type="entry name" value="KR"/>
    <property type="match status" value="1"/>
</dbReference>
<dbReference type="SUPFAM" id="SSF47336">
    <property type="entry name" value="ACP-like"/>
    <property type="match status" value="1"/>
</dbReference>
<comment type="catalytic activity">
    <reaction evidence="44">
        <text>butanoyl-[ACP] + malonyl-[ACP] + H(+) = 3-oxohexanoyl-[ACP] + holo-[ACP] + CO2</text>
        <dbReference type="Rhea" id="RHEA:41820"/>
        <dbReference type="Rhea" id="RHEA-COMP:9623"/>
        <dbReference type="Rhea" id="RHEA-COMP:9628"/>
        <dbReference type="Rhea" id="RHEA-COMP:9629"/>
        <dbReference type="Rhea" id="RHEA-COMP:9685"/>
        <dbReference type="ChEBI" id="CHEBI:15378"/>
        <dbReference type="ChEBI" id="CHEBI:16526"/>
        <dbReference type="ChEBI" id="CHEBI:64479"/>
        <dbReference type="ChEBI" id="CHEBI:78449"/>
        <dbReference type="ChEBI" id="CHEBI:78454"/>
        <dbReference type="ChEBI" id="CHEBI:78456"/>
    </reaction>
    <physiologicalReaction direction="left-to-right" evidence="44">
        <dbReference type="Rhea" id="RHEA:41821"/>
    </physiologicalReaction>
</comment>
<protein>
    <submittedName>
        <fullName evidence="54">Uncharacterized protein</fullName>
    </submittedName>
</protein>
<reference evidence="54 55" key="1">
    <citation type="submission" date="2022-05" db="EMBL/GenBank/DDBJ databases">
        <authorList>
            <consortium name="Genoscope - CEA"/>
            <person name="William W."/>
        </authorList>
    </citation>
    <scope>NUCLEOTIDE SEQUENCE [LARGE SCALE GENOMIC DNA]</scope>
</reference>
<keyword evidence="6" id="KW-0663">Pyridoxal phosphate</keyword>
<evidence type="ECO:0000256" key="30">
    <source>
        <dbReference type="ARBA" id="ARBA00048289"/>
    </source>
</evidence>
<dbReference type="SUPFAM" id="SSF51735">
    <property type="entry name" value="NAD(P)-binding Rossmann-fold domains"/>
    <property type="match status" value="3"/>
</dbReference>
<feature type="transmembrane region" description="Helical" evidence="49">
    <location>
        <begin position="653"/>
        <end position="672"/>
    </location>
</feature>
<evidence type="ECO:0000256" key="9">
    <source>
        <dbReference type="ARBA" id="ARBA00023373"/>
    </source>
</evidence>
<feature type="domain" description="Carrier" evidence="50">
    <location>
        <begin position="2891"/>
        <end position="2967"/>
    </location>
</feature>
<keyword evidence="3" id="KW-0597">Phosphoprotein</keyword>
<evidence type="ECO:0000256" key="42">
    <source>
        <dbReference type="ARBA" id="ARBA00049414"/>
    </source>
</evidence>
<comment type="catalytic activity">
    <reaction evidence="31">
        <text>(2E)-octenoyl-[ACP] + NADPH + H(+) = octanoyl-[ACP] + NADP(+)</text>
        <dbReference type="Rhea" id="RHEA:41848"/>
        <dbReference type="Rhea" id="RHEA-COMP:9635"/>
        <dbReference type="Rhea" id="RHEA-COMP:9636"/>
        <dbReference type="ChEBI" id="CHEBI:15378"/>
        <dbReference type="ChEBI" id="CHEBI:57783"/>
        <dbReference type="ChEBI" id="CHEBI:58349"/>
        <dbReference type="ChEBI" id="CHEBI:78462"/>
        <dbReference type="ChEBI" id="CHEBI:78463"/>
    </reaction>
    <physiologicalReaction direction="left-to-right" evidence="31">
        <dbReference type="Rhea" id="RHEA:41849"/>
    </physiologicalReaction>
</comment>
<dbReference type="InterPro" id="IPR009081">
    <property type="entry name" value="PP-bd_ACP"/>
</dbReference>
<evidence type="ECO:0000259" key="52">
    <source>
        <dbReference type="PROSITE" id="PS52004"/>
    </source>
</evidence>
<dbReference type="GO" id="GO:0006633">
    <property type="term" value="P:fatty acid biosynthetic process"/>
    <property type="evidence" value="ECO:0007669"/>
    <property type="project" value="InterPro"/>
</dbReference>
<comment type="catalytic activity">
    <reaction evidence="12">
        <text>(3R)-hydroxytetradecanoyl-[ACP] = (2E)-tetradecenoyl-[ACP] + H2O</text>
        <dbReference type="Rhea" id="RHEA:41892"/>
        <dbReference type="Rhea" id="RHEA-COMP:9646"/>
        <dbReference type="Rhea" id="RHEA-COMP:9647"/>
        <dbReference type="ChEBI" id="CHEBI:15377"/>
        <dbReference type="ChEBI" id="CHEBI:78474"/>
        <dbReference type="ChEBI" id="CHEBI:78475"/>
    </reaction>
    <physiologicalReaction direction="left-to-right" evidence="12">
        <dbReference type="Rhea" id="RHEA:41893"/>
    </physiologicalReaction>
</comment>
<comment type="catalytic activity">
    <reaction evidence="36">
        <text>hexadecanoyl-[ACP] + H2O = hexadecanoate + holo-[ACP] + H(+)</text>
        <dbReference type="Rhea" id="RHEA:41932"/>
        <dbReference type="Rhea" id="RHEA-COMP:9652"/>
        <dbReference type="Rhea" id="RHEA-COMP:9685"/>
        <dbReference type="ChEBI" id="CHEBI:7896"/>
        <dbReference type="ChEBI" id="CHEBI:15377"/>
        <dbReference type="ChEBI" id="CHEBI:15378"/>
        <dbReference type="ChEBI" id="CHEBI:64479"/>
        <dbReference type="ChEBI" id="CHEBI:78483"/>
        <dbReference type="EC" id="3.1.2.14"/>
    </reaction>
    <physiologicalReaction direction="left-to-right" evidence="36">
        <dbReference type="Rhea" id="RHEA:41933"/>
    </physiologicalReaction>
</comment>
<dbReference type="InterPro" id="IPR016039">
    <property type="entry name" value="Thiolase-like"/>
</dbReference>
<dbReference type="PROSITE" id="PS52004">
    <property type="entry name" value="KS3_2"/>
    <property type="match status" value="1"/>
</dbReference>
<evidence type="ECO:0000256" key="12">
    <source>
        <dbReference type="ARBA" id="ARBA00023398"/>
    </source>
</evidence>
<comment type="catalytic activity">
    <reaction evidence="8">
        <text>(3R)-hydroxydodecanoyl-[ACP] = (2E)-dodecenoyl-[ACP] + H2O</text>
        <dbReference type="Rhea" id="RHEA:41876"/>
        <dbReference type="Rhea" id="RHEA-COMP:9642"/>
        <dbReference type="Rhea" id="RHEA-COMP:9643"/>
        <dbReference type="ChEBI" id="CHEBI:15377"/>
        <dbReference type="ChEBI" id="CHEBI:78470"/>
        <dbReference type="ChEBI" id="CHEBI:78472"/>
    </reaction>
    <physiologicalReaction direction="left-to-right" evidence="8">
        <dbReference type="Rhea" id="RHEA:41877"/>
    </physiologicalReaction>
</comment>
<comment type="catalytic activity">
    <reaction evidence="46">
        <text>octanoyl-[ACP] + malonyl-[ACP] + H(+) = 3-oxodecanoyl-[ACP] + holo-[ACP] + CO2</text>
        <dbReference type="Rhea" id="RHEA:41852"/>
        <dbReference type="Rhea" id="RHEA-COMP:9623"/>
        <dbReference type="Rhea" id="RHEA-COMP:9636"/>
        <dbReference type="Rhea" id="RHEA-COMP:9637"/>
        <dbReference type="Rhea" id="RHEA-COMP:9685"/>
        <dbReference type="ChEBI" id="CHEBI:15378"/>
        <dbReference type="ChEBI" id="CHEBI:16526"/>
        <dbReference type="ChEBI" id="CHEBI:64479"/>
        <dbReference type="ChEBI" id="CHEBI:78449"/>
        <dbReference type="ChEBI" id="CHEBI:78463"/>
        <dbReference type="ChEBI" id="CHEBI:78464"/>
    </reaction>
    <physiologicalReaction direction="left-to-right" evidence="46">
        <dbReference type="Rhea" id="RHEA:41853"/>
    </physiologicalReaction>
</comment>
<comment type="caution">
    <text evidence="54">The sequence shown here is derived from an EMBL/GenBank/DDBJ whole genome shotgun (WGS) entry which is preliminary data.</text>
</comment>
<feature type="region of interest" description="Disordered" evidence="48">
    <location>
        <begin position="2972"/>
        <end position="3002"/>
    </location>
</feature>
<dbReference type="PROSITE" id="PS00606">
    <property type="entry name" value="KS3_1"/>
    <property type="match status" value="1"/>
</dbReference>
<evidence type="ECO:0000256" key="41">
    <source>
        <dbReference type="ARBA" id="ARBA00049263"/>
    </source>
</evidence>
<dbReference type="Pfam" id="PF16197">
    <property type="entry name" value="KAsynt_C_assoc"/>
    <property type="match status" value="1"/>
</dbReference>
<comment type="pathway">
    <text evidence="1">Lipid metabolism.</text>
</comment>
<evidence type="ECO:0000256" key="7">
    <source>
        <dbReference type="ARBA" id="ARBA00023332"/>
    </source>
</evidence>
<evidence type="ECO:0000256" key="21">
    <source>
        <dbReference type="ARBA" id="ARBA00047451"/>
    </source>
</evidence>
<dbReference type="SMART" id="SM00827">
    <property type="entry name" value="PKS_AT"/>
    <property type="match status" value="1"/>
</dbReference>
<dbReference type="InterPro" id="IPR053958">
    <property type="entry name" value="HMGCR/SNAP/NPC1-like_SSD"/>
</dbReference>
<comment type="function">
    <text evidence="16">Fatty acid synthetase is a multifunctional enzyme that catalyzes the de novo biosynthesis of long-chain saturated fatty acids starting from acetyl-CoA and malonyl-CoA in the presence of NADPH. This multifunctional protein contains 7 catalytic activities and a site for the binding of the prosthetic group 4'-phosphopantetheine of the acyl carrier protein ([ACP]) domain.</text>
</comment>
<feature type="transmembrane region" description="Helical" evidence="49">
    <location>
        <begin position="208"/>
        <end position="229"/>
    </location>
</feature>
<comment type="catalytic activity">
    <reaction evidence="33">
        <text>3-oxohexanoyl-[ACP] + NADPH + H(+) = (3R)-hydroxyhexanoyl-[ACP] + NADP(+)</text>
        <dbReference type="Rhea" id="RHEA:41824"/>
        <dbReference type="Rhea" id="RHEA-COMP:9629"/>
        <dbReference type="Rhea" id="RHEA-COMP:9630"/>
        <dbReference type="ChEBI" id="CHEBI:15378"/>
        <dbReference type="ChEBI" id="CHEBI:57783"/>
        <dbReference type="ChEBI" id="CHEBI:58349"/>
        <dbReference type="ChEBI" id="CHEBI:78456"/>
        <dbReference type="ChEBI" id="CHEBI:78457"/>
    </reaction>
    <physiologicalReaction direction="left-to-right" evidence="33">
        <dbReference type="Rhea" id="RHEA:41825"/>
    </physiologicalReaction>
</comment>
<evidence type="ECO:0000256" key="44">
    <source>
        <dbReference type="ARBA" id="ARBA00049449"/>
    </source>
</evidence>
<feature type="transmembrane region" description="Helical" evidence="49">
    <location>
        <begin position="241"/>
        <end position="260"/>
    </location>
</feature>
<evidence type="ECO:0000256" key="48">
    <source>
        <dbReference type="SAM" id="MobiDB-lite"/>
    </source>
</evidence>
<feature type="compositionally biased region" description="Polar residues" evidence="48">
    <location>
        <begin position="2973"/>
        <end position="2982"/>
    </location>
</feature>
<evidence type="ECO:0000313" key="55">
    <source>
        <dbReference type="Proteomes" id="UP001159428"/>
    </source>
</evidence>
<comment type="catalytic activity">
    <reaction evidence="41">
        <text>3-oxododecanoyl-[ACP] + NADPH + H(+) = (3R)-hydroxydodecanoyl-[ACP] + NADP(+)</text>
        <dbReference type="Rhea" id="RHEA:41872"/>
        <dbReference type="Rhea" id="RHEA-COMP:9641"/>
        <dbReference type="Rhea" id="RHEA-COMP:9642"/>
        <dbReference type="ChEBI" id="CHEBI:15378"/>
        <dbReference type="ChEBI" id="CHEBI:57783"/>
        <dbReference type="ChEBI" id="CHEBI:58349"/>
        <dbReference type="ChEBI" id="CHEBI:78469"/>
        <dbReference type="ChEBI" id="CHEBI:78470"/>
    </reaction>
    <physiologicalReaction direction="left-to-right" evidence="41">
        <dbReference type="Rhea" id="RHEA:41873"/>
    </physiologicalReaction>
</comment>
<evidence type="ECO:0000256" key="15">
    <source>
        <dbReference type="ARBA" id="ARBA00023402"/>
    </source>
</evidence>
<dbReference type="SUPFAM" id="SSF55048">
    <property type="entry name" value="Probable ACP-binding domain of malonyl-CoA ACP transacylase"/>
    <property type="match status" value="1"/>
</dbReference>
<evidence type="ECO:0000256" key="28">
    <source>
        <dbReference type="ARBA" id="ARBA00048051"/>
    </source>
</evidence>
<dbReference type="PANTHER" id="PTHR43775">
    <property type="entry name" value="FATTY ACID SYNTHASE"/>
    <property type="match status" value="1"/>
</dbReference>
<feature type="compositionally biased region" description="Low complexity" evidence="48">
    <location>
        <begin position="2983"/>
        <end position="3002"/>
    </location>
</feature>
<evidence type="ECO:0000256" key="31">
    <source>
        <dbReference type="ARBA" id="ARBA00048420"/>
    </source>
</evidence>
<feature type="transmembrane region" description="Helical" evidence="49">
    <location>
        <begin position="183"/>
        <end position="202"/>
    </location>
</feature>
<evidence type="ECO:0000256" key="16">
    <source>
        <dbReference type="ARBA" id="ARBA00023442"/>
    </source>
</evidence>
<comment type="catalytic activity">
    <reaction evidence="40">
        <text>(2E)-tetradecenoyl-[ACP] + NADPH + H(+) = tetradecanoyl-[ACP] + NADP(+)</text>
        <dbReference type="Rhea" id="RHEA:41896"/>
        <dbReference type="Rhea" id="RHEA-COMP:9647"/>
        <dbReference type="Rhea" id="RHEA-COMP:9648"/>
        <dbReference type="ChEBI" id="CHEBI:15378"/>
        <dbReference type="ChEBI" id="CHEBI:57783"/>
        <dbReference type="ChEBI" id="CHEBI:58349"/>
        <dbReference type="ChEBI" id="CHEBI:78475"/>
        <dbReference type="ChEBI" id="CHEBI:78477"/>
    </reaction>
    <physiologicalReaction direction="left-to-right" evidence="40">
        <dbReference type="Rhea" id="RHEA:41897"/>
    </physiologicalReaction>
</comment>
<dbReference type="InterPro" id="IPR029058">
    <property type="entry name" value="AB_hydrolase_fold"/>
</dbReference>
<comment type="catalytic activity">
    <reaction evidence="13">
        <text>(3R)-hydroxyoctadecanoyl-[ACP] = (2E)-octadecenoyl-[ACP] + H2O</text>
        <dbReference type="Rhea" id="RHEA:41924"/>
        <dbReference type="Rhea" id="RHEA-COMP:9654"/>
        <dbReference type="Rhea" id="RHEA-COMP:9655"/>
        <dbReference type="ChEBI" id="CHEBI:15377"/>
        <dbReference type="ChEBI" id="CHEBI:78488"/>
        <dbReference type="ChEBI" id="CHEBI:78489"/>
    </reaction>
    <physiologicalReaction direction="left-to-right" evidence="13">
        <dbReference type="Rhea" id="RHEA:41925"/>
    </physiologicalReaction>
</comment>
<dbReference type="InterPro" id="IPR000731">
    <property type="entry name" value="SSD"/>
</dbReference>
<dbReference type="InterPro" id="IPR042104">
    <property type="entry name" value="PKS_dehydratase_sf"/>
</dbReference>
<dbReference type="CDD" id="cd00833">
    <property type="entry name" value="PKS"/>
    <property type="match status" value="1"/>
</dbReference>
<dbReference type="InterPro" id="IPR036291">
    <property type="entry name" value="NAD(P)-bd_dom_sf"/>
</dbReference>
<comment type="catalytic activity">
    <reaction evidence="11">
        <text>a (3R)-hydroxyacyl-[ACP] = a (2E)-enoyl-[ACP] + H2O</text>
        <dbReference type="Rhea" id="RHEA:13097"/>
        <dbReference type="Rhea" id="RHEA-COMP:9925"/>
        <dbReference type="Rhea" id="RHEA-COMP:9945"/>
        <dbReference type="ChEBI" id="CHEBI:15377"/>
        <dbReference type="ChEBI" id="CHEBI:78784"/>
        <dbReference type="ChEBI" id="CHEBI:78827"/>
        <dbReference type="EC" id="4.2.1.59"/>
    </reaction>
    <physiologicalReaction direction="left-to-right" evidence="11">
        <dbReference type="Rhea" id="RHEA:13098"/>
    </physiologicalReaction>
</comment>
<feature type="region of interest" description="N-terminal hotdog fold" evidence="47">
    <location>
        <begin position="1717"/>
        <end position="1844"/>
    </location>
</feature>